<keyword evidence="3" id="KW-1185">Reference proteome</keyword>
<dbReference type="Gene3D" id="3.40.50.2000">
    <property type="entry name" value="Glycogen Phosphorylase B"/>
    <property type="match status" value="1"/>
</dbReference>
<dbReference type="GO" id="GO:0016757">
    <property type="term" value="F:glycosyltransferase activity"/>
    <property type="evidence" value="ECO:0007669"/>
    <property type="project" value="UniProtKB-ARBA"/>
</dbReference>
<organism evidence="2 3">
    <name type="scientific">Parasphingorhabdus halotolerans</name>
    <dbReference type="NCBI Taxonomy" id="2725558"/>
    <lineage>
        <taxon>Bacteria</taxon>
        <taxon>Pseudomonadati</taxon>
        <taxon>Pseudomonadota</taxon>
        <taxon>Alphaproteobacteria</taxon>
        <taxon>Sphingomonadales</taxon>
        <taxon>Sphingomonadaceae</taxon>
        <taxon>Parasphingorhabdus</taxon>
    </lineage>
</organism>
<dbReference type="InterPro" id="IPR028098">
    <property type="entry name" value="Glyco_trans_4-like_N"/>
</dbReference>
<evidence type="ECO:0000259" key="1">
    <source>
        <dbReference type="Pfam" id="PF13579"/>
    </source>
</evidence>
<gene>
    <name evidence="2" type="ORF">HF685_11085</name>
</gene>
<dbReference type="EMBL" id="CP051217">
    <property type="protein sequence ID" value="QJB69752.1"/>
    <property type="molecule type" value="Genomic_DNA"/>
</dbReference>
<proteinExistence type="predicted"/>
<sequence length="440" mass="49073">MAELNPIHLKIAILVHYYPPINSSGAKRFEAMTKFFARAGHTVTVCTTSKSGSDGEFTEETPKGVAVFELDRLGRISPSEQGKRQFEDMYSDKPSFSRRLKAIVMDLFGQLPDPRLPFALGFGSPFLAPEVKQALRESDVVVGSCPPWPLVLASLIVSKRFGPLCIMDYRDPFSDCHEMPGGRFAKFVEKVVDKFLVRRADAVVAISGPMAEYYRNFNPKTSVIMNGYDHEVIEQVALDNIWQAKSAQDPIVLRYMGLVSPGRVPHNLLAALTKAVRAKPELLERLRFEYYGPGDIMRKTLDAEYPDIAELFHFNSNIPYRQALGLMLTADYLLFCETSSKHNLSAQGILTTKLFEYIASGRRIVADIDKQTLAGGLVAKADASHVISTDPNHFEEFLLSDGFLSPGPSKPSLIANNLSRKFAADQYMELMKSMVFPTKN</sequence>
<dbReference type="Pfam" id="PF13579">
    <property type="entry name" value="Glyco_trans_4_4"/>
    <property type="match status" value="1"/>
</dbReference>
<feature type="domain" description="Glycosyltransferase subfamily 4-like N-terminal" evidence="1">
    <location>
        <begin position="28"/>
        <end position="219"/>
    </location>
</feature>
<evidence type="ECO:0000313" key="3">
    <source>
        <dbReference type="Proteomes" id="UP000501600"/>
    </source>
</evidence>
<protein>
    <submittedName>
        <fullName evidence="2">Glycosyltransferase family 4 protein</fullName>
    </submittedName>
</protein>
<dbReference type="KEGG" id="phao:HF685_11085"/>
<accession>A0A6H2DM48</accession>
<keyword evidence="2" id="KW-0808">Transferase</keyword>
<dbReference type="SUPFAM" id="SSF53756">
    <property type="entry name" value="UDP-Glycosyltransferase/glycogen phosphorylase"/>
    <property type="match status" value="1"/>
</dbReference>
<dbReference type="AlphaFoldDB" id="A0A6H2DM48"/>
<name>A0A6H2DM48_9SPHN</name>
<reference evidence="2 3" key="1">
    <citation type="submission" date="2020-04" db="EMBL/GenBank/DDBJ databases">
        <title>Genome sequence for Sphingorhabdus sp. strain M1.</title>
        <authorList>
            <person name="Park S.-J."/>
        </authorList>
    </citation>
    <scope>NUCLEOTIDE SEQUENCE [LARGE SCALE GENOMIC DNA]</scope>
    <source>
        <strain evidence="2 3">JK6</strain>
    </source>
</reference>
<dbReference type="Proteomes" id="UP000501600">
    <property type="component" value="Chromosome"/>
</dbReference>
<evidence type="ECO:0000313" key="2">
    <source>
        <dbReference type="EMBL" id="QJB69752.1"/>
    </source>
</evidence>